<keyword evidence="10" id="KW-0676">Redox-active center</keyword>
<dbReference type="GO" id="GO:0004602">
    <property type="term" value="F:glutathione peroxidase activity"/>
    <property type="evidence" value="ECO:0007669"/>
    <property type="project" value="UniProtKB-EC"/>
</dbReference>
<dbReference type="Pfam" id="PF00462">
    <property type="entry name" value="Glutaredoxin"/>
    <property type="match status" value="1"/>
</dbReference>
<evidence type="ECO:0000256" key="4">
    <source>
        <dbReference type="ARBA" id="ARBA00022448"/>
    </source>
</evidence>
<keyword evidence="9" id="KW-1015">Disulfide bond</keyword>
<keyword evidence="13" id="KW-0175">Coiled coil</keyword>
<dbReference type="InterPro" id="IPR014025">
    <property type="entry name" value="Glutaredoxin_subgr"/>
</dbReference>
<evidence type="ECO:0000256" key="11">
    <source>
        <dbReference type="ARBA" id="ARBA00035808"/>
    </source>
</evidence>
<dbReference type="PROSITE" id="PS51354">
    <property type="entry name" value="GLUTAREDOXIN_2"/>
    <property type="match status" value="1"/>
</dbReference>
<dbReference type="InterPro" id="IPR017937">
    <property type="entry name" value="Thioredoxin_CS"/>
</dbReference>
<dbReference type="Pfam" id="PF04791">
    <property type="entry name" value="LMBR1"/>
    <property type="match status" value="1"/>
</dbReference>
<dbReference type="GO" id="GO:0016020">
    <property type="term" value="C:membrane"/>
    <property type="evidence" value="ECO:0007669"/>
    <property type="project" value="UniProtKB-SubCell"/>
</dbReference>
<dbReference type="PANTHER" id="PTHR21355:SF0">
    <property type="entry name" value="G-PROTEIN COUPLED RECEPTOR-ASSOCIATED PROTEIN LMBRD2"/>
    <property type="match status" value="1"/>
</dbReference>
<feature type="domain" description="Glutaredoxin" evidence="15">
    <location>
        <begin position="454"/>
        <end position="516"/>
    </location>
</feature>
<keyword evidence="7 14" id="KW-1133">Transmembrane helix</keyword>
<accession>A0A0G2EEW7</accession>
<comment type="caution">
    <text evidence="16">The sequence shown here is derived from an EMBL/GenBank/DDBJ whole genome shotgun (WGS) entry which is preliminary data.</text>
</comment>
<keyword evidence="5 14" id="KW-0812">Transmembrane</keyword>
<evidence type="ECO:0000256" key="14">
    <source>
        <dbReference type="SAM" id="Phobius"/>
    </source>
</evidence>
<evidence type="ECO:0000256" key="10">
    <source>
        <dbReference type="ARBA" id="ARBA00023284"/>
    </source>
</evidence>
<organism evidence="16 17">
    <name type="scientific">Phaeomoniella chlamydospora</name>
    <name type="common">Phaeoacremonium chlamydosporum</name>
    <dbReference type="NCBI Taxonomy" id="158046"/>
    <lineage>
        <taxon>Eukaryota</taxon>
        <taxon>Fungi</taxon>
        <taxon>Dikarya</taxon>
        <taxon>Ascomycota</taxon>
        <taxon>Pezizomycotina</taxon>
        <taxon>Eurotiomycetes</taxon>
        <taxon>Chaetothyriomycetidae</taxon>
        <taxon>Phaeomoniellales</taxon>
        <taxon>Phaeomoniellaceae</taxon>
        <taxon>Phaeomoniella</taxon>
    </lineage>
</organism>
<dbReference type="InterPro" id="IPR036249">
    <property type="entry name" value="Thioredoxin-like_sf"/>
</dbReference>
<comment type="catalytic activity">
    <reaction evidence="11">
        <text>1-chloro-2,4-dinitrobenzene + glutathione = 2,4-dinitrophenyl-S-glutathione + chloride + H(+)</text>
        <dbReference type="Rhea" id="RHEA:51220"/>
        <dbReference type="ChEBI" id="CHEBI:15378"/>
        <dbReference type="ChEBI" id="CHEBI:17996"/>
        <dbReference type="ChEBI" id="CHEBI:34718"/>
        <dbReference type="ChEBI" id="CHEBI:57925"/>
        <dbReference type="ChEBI" id="CHEBI:133977"/>
        <dbReference type="EC" id="2.5.1.18"/>
    </reaction>
</comment>
<feature type="transmembrane region" description="Helical" evidence="14">
    <location>
        <begin position="218"/>
        <end position="244"/>
    </location>
</feature>
<reference evidence="16 17" key="2">
    <citation type="submission" date="2015-05" db="EMBL/GenBank/DDBJ databases">
        <authorList>
            <person name="Morales-Cruz A."/>
            <person name="Amrine K.C."/>
            <person name="Cantu D."/>
        </authorList>
    </citation>
    <scope>NUCLEOTIDE SEQUENCE [LARGE SCALE GENOMIC DNA]</scope>
    <source>
        <strain evidence="16">UCRPC4</strain>
    </source>
</reference>
<keyword evidence="8 14" id="KW-0472">Membrane</keyword>
<dbReference type="AlphaFoldDB" id="A0A0G2EEW7"/>
<name>A0A0G2EEW7_PHACM</name>
<dbReference type="NCBIfam" id="TIGR02180">
    <property type="entry name" value="GRX_euk"/>
    <property type="match status" value="1"/>
</dbReference>
<gene>
    <name evidence="16" type="ORF">UCRPC4_g03906</name>
</gene>
<comment type="catalytic activity">
    <reaction evidence="1">
        <text>2 glutathione + H2O2 = glutathione disulfide + 2 H2O</text>
        <dbReference type="Rhea" id="RHEA:16833"/>
        <dbReference type="ChEBI" id="CHEBI:15377"/>
        <dbReference type="ChEBI" id="CHEBI:16240"/>
        <dbReference type="ChEBI" id="CHEBI:57925"/>
        <dbReference type="ChEBI" id="CHEBI:58297"/>
        <dbReference type="EC" id="1.11.1.9"/>
    </reaction>
</comment>
<reference evidence="16 17" key="1">
    <citation type="submission" date="2015-05" db="EMBL/GenBank/DDBJ databases">
        <title>Distinctive expansion of gene families associated with plant cell wall degradation and secondary metabolism in the genomes of grapevine trunk pathogens.</title>
        <authorList>
            <person name="Lawrence D.P."/>
            <person name="Travadon R."/>
            <person name="Rolshausen P.E."/>
            <person name="Baumgartner K."/>
        </authorList>
    </citation>
    <scope>NUCLEOTIDE SEQUENCE [LARGE SCALE GENOMIC DNA]</scope>
    <source>
        <strain evidence="16">UCRPC4</strain>
    </source>
</reference>
<feature type="coiled-coil region" evidence="13">
    <location>
        <begin position="74"/>
        <end position="108"/>
    </location>
</feature>
<keyword evidence="17" id="KW-1185">Reference proteome</keyword>
<dbReference type="SUPFAM" id="SSF52833">
    <property type="entry name" value="Thioredoxin-like"/>
    <property type="match status" value="1"/>
</dbReference>
<dbReference type="CDD" id="cd03419">
    <property type="entry name" value="GRX_GRXh_1_2_like"/>
    <property type="match status" value="1"/>
</dbReference>
<dbReference type="EMBL" id="LCWF01000089">
    <property type="protein sequence ID" value="KKY20989.1"/>
    <property type="molecule type" value="Genomic_DNA"/>
</dbReference>
<dbReference type="InterPro" id="IPR006876">
    <property type="entry name" value="LMBR1-like_membr_prot"/>
</dbReference>
<dbReference type="Gene3D" id="3.40.30.10">
    <property type="entry name" value="Glutaredoxin"/>
    <property type="match status" value="1"/>
</dbReference>
<evidence type="ECO:0000256" key="5">
    <source>
        <dbReference type="ARBA" id="ARBA00022692"/>
    </source>
</evidence>
<evidence type="ECO:0000256" key="7">
    <source>
        <dbReference type="ARBA" id="ARBA00022989"/>
    </source>
</evidence>
<evidence type="ECO:0000259" key="15">
    <source>
        <dbReference type="Pfam" id="PF00462"/>
    </source>
</evidence>
<comment type="catalytic activity">
    <reaction evidence="12">
        <text>RX + glutathione = an S-substituted glutathione + a halide anion + H(+)</text>
        <dbReference type="Rhea" id="RHEA:16437"/>
        <dbReference type="ChEBI" id="CHEBI:15378"/>
        <dbReference type="ChEBI" id="CHEBI:16042"/>
        <dbReference type="ChEBI" id="CHEBI:17792"/>
        <dbReference type="ChEBI" id="CHEBI:57925"/>
        <dbReference type="ChEBI" id="CHEBI:90779"/>
        <dbReference type="EC" id="2.5.1.18"/>
    </reaction>
</comment>
<evidence type="ECO:0000313" key="17">
    <source>
        <dbReference type="Proteomes" id="UP000053317"/>
    </source>
</evidence>
<evidence type="ECO:0000256" key="9">
    <source>
        <dbReference type="ARBA" id="ARBA00023157"/>
    </source>
</evidence>
<keyword evidence="4" id="KW-0813">Transport</keyword>
<dbReference type="PANTHER" id="PTHR21355">
    <property type="entry name" value="G-PROTEIN COUPLED RECEPTOR-ASSOCIATED PROTEIN LMBRD2"/>
    <property type="match status" value="1"/>
</dbReference>
<dbReference type="InterPro" id="IPR011767">
    <property type="entry name" value="GLR_AS"/>
</dbReference>
<protein>
    <submittedName>
        <fullName evidence="16">Putative lmbr1 domain protein</fullName>
    </submittedName>
</protein>
<dbReference type="InterPro" id="IPR051584">
    <property type="entry name" value="GPCR-associated_LMBR1"/>
</dbReference>
<feature type="transmembrane region" description="Helical" evidence="14">
    <location>
        <begin position="367"/>
        <end position="385"/>
    </location>
</feature>
<dbReference type="FunFam" id="3.40.30.10:FF:000026">
    <property type="entry name" value="Glutaredoxin 2"/>
    <property type="match status" value="1"/>
</dbReference>
<evidence type="ECO:0000313" key="16">
    <source>
        <dbReference type="EMBL" id="KKY20989.1"/>
    </source>
</evidence>
<dbReference type="PROSITE" id="PS00195">
    <property type="entry name" value="GLUTAREDOXIN_1"/>
    <property type="match status" value="1"/>
</dbReference>
<evidence type="ECO:0000256" key="13">
    <source>
        <dbReference type="SAM" id="Coils"/>
    </source>
</evidence>
<dbReference type="OrthoDB" id="203099at2759"/>
<evidence type="ECO:0000256" key="3">
    <source>
        <dbReference type="ARBA" id="ARBA00010487"/>
    </source>
</evidence>
<evidence type="ECO:0000256" key="1">
    <source>
        <dbReference type="ARBA" id="ARBA00000217"/>
    </source>
</evidence>
<dbReference type="Proteomes" id="UP000053317">
    <property type="component" value="Unassembled WGS sequence"/>
</dbReference>
<proteinExistence type="inferred from homology"/>
<dbReference type="PROSITE" id="PS00194">
    <property type="entry name" value="THIOREDOXIN_1"/>
    <property type="match status" value="1"/>
</dbReference>
<dbReference type="InterPro" id="IPR011899">
    <property type="entry name" value="Glutaredoxin_euk/vir"/>
</dbReference>
<dbReference type="GO" id="GO:0004364">
    <property type="term" value="F:glutathione transferase activity"/>
    <property type="evidence" value="ECO:0007669"/>
    <property type="project" value="UniProtKB-EC"/>
</dbReference>
<evidence type="ECO:0000256" key="12">
    <source>
        <dbReference type="ARBA" id="ARBA00047960"/>
    </source>
</evidence>
<feature type="transmembrane region" description="Helical" evidence="14">
    <location>
        <begin position="25"/>
        <end position="51"/>
    </location>
</feature>
<evidence type="ECO:0000256" key="6">
    <source>
        <dbReference type="ARBA" id="ARBA00022982"/>
    </source>
</evidence>
<evidence type="ECO:0000256" key="2">
    <source>
        <dbReference type="ARBA" id="ARBA00004141"/>
    </source>
</evidence>
<sequence>MMIVFGCGIAGLVYIIIDYGFDVTAIKALLVALAYVWGLMIAIYLMGHGLVAVPRRLFRRADISGTLRRLQSHAPRINEKLEDAISKYEELEAQVRQLQQRKTGTARDYQEWIEELADMTSTPENRASSLPGITDVTAKTPAVITDRYLADLGRRLAQARHQRARRIEEWDQVLQSAADLQAILDSKASQKLSFGRVSPHSSFLERTTFITPYMRYHLYVHLLPAFRIILGALAMLASICITWSEIIKFPAPQLSIVSLTVVHHPSQTDYKVGFGGQLTAAAWLLYMSTCALVSINDVPVWGNRALVRRNTYSEHACWYAGQIAKLTVPLSYNFLTFLPKTVHQNTVFYHFLGRLINLTPLGTGFDYVFPILVLIPACATLFNLYGRIKGIFGLGILEDEDDEDNPSGFGTGGWREGRTLIDREIQGLWRSSPSPAAMSAAKTKAQGLIDENTVMVFSKSYCPYCKATKSLLSEKGAKFQVLELDQIDDGAAIQDALEEITNQRSVPNIFIKQQHIGGNSDLQARKSQLKDLLLDAGAI</sequence>
<keyword evidence="6" id="KW-0249">Electron transport</keyword>
<dbReference type="PRINTS" id="PR00160">
    <property type="entry name" value="GLUTAREDOXIN"/>
</dbReference>
<comment type="similarity">
    <text evidence="3">Belongs to the LIMR family.</text>
</comment>
<dbReference type="InterPro" id="IPR002109">
    <property type="entry name" value="Glutaredoxin"/>
</dbReference>
<evidence type="ECO:0000256" key="8">
    <source>
        <dbReference type="ARBA" id="ARBA00023136"/>
    </source>
</evidence>
<comment type="subcellular location">
    <subcellularLocation>
        <location evidence="2">Membrane</location>
        <topology evidence="2">Multi-pass membrane protein</topology>
    </subcellularLocation>
</comment>